<dbReference type="InterPro" id="IPR013783">
    <property type="entry name" value="Ig-like_fold"/>
</dbReference>
<accession>J9R3H9</accession>
<evidence type="ECO:0000259" key="8">
    <source>
        <dbReference type="PROSITE" id="PS51379"/>
    </source>
</evidence>
<protein>
    <recommendedName>
        <fullName evidence="8">4Fe-4S ferredoxin-type domain-containing protein</fullName>
    </recommendedName>
</protein>
<dbReference type="Pfam" id="PF12801">
    <property type="entry name" value="Fer4_5"/>
    <property type="match status" value="1"/>
</dbReference>
<dbReference type="GO" id="GO:0005886">
    <property type="term" value="C:plasma membrane"/>
    <property type="evidence" value="ECO:0007669"/>
    <property type="project" value="TreeGrafter"/>
</dbReference>
<keyword evidence="7" id="KW-1133">Transmembrane helix</keyword>
<feature type="transmembrane region" description="Helical" evidence="7">
    <location>
        <begin position="167"/>
        <end position="186"/>
    </location>
</feature>
<dbReference type="InterPro" id="IPR032879">
    <property type="entry name" value="FixG_C"/>
</dbReference>
<dbReference type="KEGG" id="rag:B739_0379"/>
<dbReference type="Pfam" id="PF13746">
    <property type="entry name" value="Fer4_18"/>
    <property type="match status" value="1"/>
</dbReference>
<dbReference type="Gene3D" id="2.60.40.10">
    <property type="entry name" value="Immunoglobulins"/>
    <property type="match status" value="1"/>
</dbReference>
<dbReference type="SUPFAM" id="SSF54862">
    <property type="entry name" value="4Fe-4S ferredoxins"/>
    <property type="match status" value="1"/>
</dbReference>
<dbReference type="PANTHER" id="PTHR30176:SF3">
    <property type="entry name" value="FERREDOXIN-TYPE PROTEIN NAPH"/>
    <property type="match status" value="1"/>
</dbReference>
<dbReference type="STRING" id="34085.AB406_1391"/>
<dbReference type="GO" id="GO:0046872">
    <property type="term" value="F:metal ion binding"/>
    <property type="evidence" value="ECO:0007669"/>
    <property type="project" value="UniProtKB-KW"/>
</dbReference>
<proteinExistence type="predicted"/>
<organism evidence="9 10">
    <name type="scientific">Riemerella anatipestifer RA-CH-1</name>
    <dbReference type="NCBI Taxonomy" id="1228997"/>
    <lineage>
        <taxon>Bacteria</taxon>
        <taxon>Pseudomonadati</taxon>
        <taxon>Bacteroidota</taxon>
        <taxon>Flavobacteriia</taxon>
        <taxon>Flavobacteriales</taxon>
        <taxon>Weeksellaceae</taxon>
        <taxon>Riemerella</taxon>
    </lineage>
</organism>
<dbReference type="EMBL" id="CP003787">
    <property type="protein sequence ID" value="AFR34983.1"/>
    <property type="molecule type" value="Genomic_DNA"/>
</dbReference>
<dbReference type="Proteomes" id="UP000006276">
    <property type="component" value="Chromosome"/>
</dbReference>
<dbReference type="PROSITE" id="PS00198">
    <property type="entry name" value="4FE4S_FER_1"/>
    <property type="match status" value="1"/>
</dbReference>
<keyword evidence="5" id="KW-0408">Iron</keyword>
<feature type="transmembrane region" description="Helical" evidence="7">
    <location>
        <begin position="93"/>
        <end position="119"/>
    </location>
</feature>
<feature type="transmembrane region" description="Helical" evidence="7">
    <location>
        <begin position="46"/>
        <end position="64"/>
    </location>
</feature>
<evidence type="ECO:0000256" key="1">
    <source>
        <dbReference type="ARBA" id="ARBA00022448"/>
    </source>
</evidence>
<dbReference type="InterPro" id="IPR017896">
    <property type="entry name" value="4Fe4S_Fe-S-bd"/>
</dbReference>
<evidence type="ECO:0000256" key="2">
    <source>
        <dbReference type="ARBA" id="ARBA00022485"/>
    </source>
</evidence>
<name>J9R3H9_RIEAN</name>
<keyword evidence="1" id="KW-0813">Transport</keyword>
<gene>
    <name evidence="9" type="ORF">B739_0379</name>
</gene>
<keyword evidence="4" id="KW-0249">Electron transport</keyword>
<evidence type="ECO:0000256" key="6">
    <source>
        <dbReference type="ARBA" id="ARBA00023014"/>
    </source>
</evidence>
<dbReference type="PROSITE" id="PS51379">
    <property type="entry name" value="4FE4S_FER_2"/>
    <property type="match status" value="1"/>
</dbReference>
<evidence type="ECO:0000256" key="3">
    <source>
        <dbReference type="ARBA" id="ARBA00022723"/>
    </source>
</evidence>
<evidence type="ECO:0000256" key="4">
    <source>
        <dbReference type="ARBA" id="ARBA00022982"/>
    </source>
</evidence>
<evidence type="ECO:0000256" key="7">
    <source>
        <dbReference type="SAM" id="Phobius"/>
    </source>
</evidence>
<dbReference type="HOGENOM" id="CLU_032118_2_0_10"/>
<keyword evidence="7" id="KW-0472">Membrane</keyword>
<dbReference type="InterPro" id="IPR017900">
    <property type="entry name" value="4Fe4S_Fe_S_CS"/>
</dbReference>
<dbReference type="PANTHER" id="PTHR30176">
    <property type="entry name" value="FERREDOXIN-TYPE PROTEIN NAPH"/>
    <property type="match status" value="1"/>
</dbReference>
<evidence type="ECO:0000313" key="10">
    <source>
        <dbReference type="Proteomes" id="UP000006276"/>
    </source>
</evidence>
<evidence type="ECO:0000313" key="9">
    <source>
        <dbReference type="EMBL" id="AFR34983.1"/>
    </source>
</evidence>
<dbReference type="GO" id="GO:0051539">
    <property type="term" value="F:4 iron, 4 sulfur cluster binding"/>
    <property type="evidence" value="ECO:0007669"/>
    <property type="project" value="UniProtKB-KW"/>
</dbReference>
<keyword evidence="7" id="KW-0812">Transmembrane</keyword>
<keyword evidence="2" id="KW-0004">4Fe-4S</keyword>
<dbReference type="InterPro" id="IPR014116">
    <property type="entry name" value="Cyt_c_oxidase_cbb3_FixG"/>
</dbReference>
<keyword evidence="3" id="KW-0479">Metal-binding</keyword>
<feature type="transmembrane region" description="Helical" evidence="7">
    <location>
        <begin position="346"/>
        <end position="363"/>
    </location>
</feature>
<dbReference type="AlphaFoldDB" id="J9R3H9"/>
<dbReference type="RefSeq" id="WP_014937441.1">
    <property type="nucleotide sequence ID" value="NC_018609.1"/>
</dbReference>
<keyword evidence="10" id="KW-1185">Reference proteome</keyword>
<feature type="domain" description="4Fe-4S ferredoxin-type" evidence="8">
    <location>
        <begin position="267"/>
        <end position="295"/>
    </location>
</feature>
<evidence type="ECO:0000256" key="5">
    <source>
        <dbReference type="ARBA" id="ARBA00023004"/>
    </source>
</evidence>
<sequence length="480" mass="55629">MADKKVQGTGSVIEATTFRDSVGTMDNTGKRKWVYPKKPKGRFTNYRNYVSIFLLAIFFILPFIKINDNPFLLIDILDREFFIVGQPFYPQDFFILALGAITSIVFIILFTVVFGRIFCGWICPQTIFMENVFRKIEYWIEGDRNKQIKLDQQPWNSEKIRKRGLKWTIYFIISLVVTHFMFMYIVGYEEVFRIMKDGPVEYPTNFLVMLLFTAAFYLVFAWFREQVCTLVCPYGRLQGVLIDKQTINVYYDFKRGENRSKWRKNEDRAAEGKGDCIDCNQCVVVCPTGIDIRNGQQLECINCTACIDACNEVMEKVGLPKGLIRYATEDEIEQGRKFKFTSRMKAYTAVLIALIAFLSFLLYNRGDMEAKFIKPAGSTFFISGDKITNTYNYTLLNKSSKDYTVTFKVLEPANGVIKYGSSSKIELKRDKMEKGTINISFPKKEIKLSKQNLVIGVYDKDGKLLTTFETYFEGEFNLQF</sequence>
<feature type="transmembrane region" description="Helical" evidence="7">
    <location>
        <begin position="206"/>
        <end position="223"/>
    </location>
</feature>
<dbReference type="Pfam" id="PF11614">
    <property type="entry name" value="FixG_C"/>
    <property type="match status" value="1"/>
</dbReference>
<reference evidence="9 10" key="1">
    <citation type="submission" date="2012-09" db="EMBL/GenBank/DDBJ databases">
        <title>Riemerella anatipestifer vaccine strains.</title>
        <authorList>
            <person name="Chun C.A."/>
            <person name="Shu W.M."/>
            <person name="Kang Z.D."/>
            <person name="Jia W.X."/>
        </authorList>
    </citation>
    <scope>NUCLEOTIDE SEQUENCE [LARGE SCALE GENOMIC DNA]</scope>
    <source>
        <strain evidence="9 10">RA-CH-1</strain>
    </source>
</reference>
<dbReference type="NCBIfam" id="TIGR02745">
    <property type="entry name" value="ccoG_rdxA_fixG"/>
    <property type="match status" value="1"/>
</dbReference>
<dbReference type="InterPro" id="IPR051684">
    <property type="entry name" value="Electron_Trans/Redox"/>
</dbReference>
<keyword evidence="6" id="KW-0411">Iron-sulfur</keyword>
<dbReference type="PATRIC" id="fig|1228997.3.peg.375"/>